<organism evidence="2">
    <name type="scientific">Culex pipiens</name>
    <name type="common">House mosquito</name>
    <dbReference type="NCBI Taxonomy" id="7175"/>
    <lineage>
        <taxon>Eukaryota</taxon>
        <taxon>Metazoa</taxon>
        <taxon>Ecdysozoa</taxon>
        <taxon>Arthropoda</taxon>
        <taxon>Hexapoda</taxon>
        <taxon>Insecta</taxon>
        <taxon>Pterygota</taxon>
        <taxon>Neoptera</taxon>
        <taxon>Endopterygota</taxon>
        <taxon>Diptera</taxon>
        <taxon>Nematocera</taxon>
        <taxon>Culicoidea</taxon>
        <taxon>Culicidae</taxon>
        <taxon>Culicinae</taxon>
        <taxon>Culicini</taxon>
        <taxon>Culex</taxon>
        <taxon>Culex</taxon>
    </lineage>
</organism>
<proteinExistence type="predicted"/>
<feature type="compositionally biased region" description="Polar residues" evidence="1">
    <location>
        <begin position="25"/>
        <end position="34"/>
    </location>
</feature>
<dbReference type="EMBL" id="HBUE01034006">
    <property type="protein sequence ID" value="CAG6458075.1"/>
    <property type="molecule type" value="Transcribed_RNA"/>
</dbReference>
<feature type="compositionally biased region" description="Basic and acidic residues" evidence="1">
    <location>
        <begin position="36"/>
        <end position="52"/>
    </location>
</feature>
<reference evidence="2" key="1">
    <citation type="submission" date="2021-05" db="EMBL/GenBank/DDBJ databases">
        <authorList>
            <person name="Alioto T."/>
            <person name="Alioto T."/>
            <person name="Gomez Garrido J."/>
        </authorList>
    </citation>
    <scope>NUCLEOTIDE SEQUENCE</scope>
</reference>
<evidence type="ECO:0000313" key="2">
    <source>
        <dbReference type="EMBL" id="CAG6458069.1"/>
    </source>
</evidence>
<feature type="region of interest" description="Disordered" evidence="1">
    <location>
        <begin position="19"/>
        <end position="73"/>
    </location>
</feature>
<name>A0A8D8F5W1_CULPI</name>
<accession>A0A8D8F5W1</accession>
<dbReference type="EMBL" id="HBUE01034004">
    <property type="protein sequence ID" value="CAG6458069.1"/>
    <property type="molecule type" value="Transcribed_RNA"/>
</dbReference>
<sequence length="155" mass="17494">MDRQLQRSRWTARWHGHWTDANRLRQPQQSNQLHPSGREHKSHDHRGLEKGQRRTRAAYGDQQCRGSTQDSGLQLPDLRCAVPVLQAPDVPGPVGSRRNSRSMQVRVLPAVLPVPGDTFHVPGLGIESARKKAILTQTTTQGLRCPNITEILHRQ</sequence>
<evidence type="ECO:0000256" key="1">
    <source>
        <dbReference type="SAM" id="MobiDB-lite"/>
    </source>
</evidence>
<dbReference type="AlphaFoldDB" id="A0A8D8F5W1"/>
<protein>
    <submittedName>
        <fullName evidence="2">(northern house mosquito) hypothetical protein</fullName>
    </submittedName>
</protein>